<reference evidence="2 3" key="1">
    <citation type="submission" date="2018-05" db="EMBL/GenBank/DDBJ databases">
        <title>Acuticoccus sediminis sp. nov., isolated from deep-sea sediment of Indian Ocean.</title>
        <authorList>
            <person name="Liu X."/>
            <person name="Lai Q."/>
            <person name="Du Y."/>
            <person name="Sun F."/>
            <person name="Zhang X."/>
            <person name="Wang S."/>
            <person name="Shao Z."/>
        </authorList>
    </citation>
    <scope>NUCLEOTIDE SEQUENCE [LARGE SCALE GENOMIC DNA]</scope>
    <source>
        <strain evidence="2 3">PTG4-2</strain>
    </source>
</reference>
<dbReference type="EMBL" id="QHHQ01000003">
    <property type="protein sequence ID" value="RAI01041.1"/>
    <property type="molecule type" value="Genomic_DNA"/>
</dbReference>
<dbReference type="Proteomes" id="UP000249590">
    <property type="component" value="Unassembled WGS sequence"/>
</dbReference>
<gene>
    <name evidence="2" type="ORF">DLJ53_17635</name>
</gene>
<evidence type="ECO:0000313" key="3">
    <source>
        <dbReference type="Proteomes" id="UP000249590"/>
    </source>
</evidence>
<evidence type="ECO:0000313" key="2">
    <source>
        <dbReference type="EMBL" id="RAI01041.1"/>
    </source>
</evidence>
<evidence type="ECO:0000256" key="1">
    <source>
        <dbReference type="SAM" id="MobiDB-lite"/>
    </source>
</evidence>
<proteinExistence type="predicted"/>
<dbReference type="AlphaFoldDB" id="A0A8B2NXD5"/>
<name>A0A8B2NXD5_9HYPH</name>
<feature type="region of interest" description="Disordered" evidence="1">
    <location>
        <begin position="100"/>
        <end position="119"/>
    </location>
</feature>
<protein>
    <submittedName>
        <fullName evidence="2">Uncharacterized protein</fullName>
    </submittedName>
</protein>
<accession>A0A8B2NXD5</accession>
<keyword evidence="3" id="KW-1185">Reference proteome</keyword>
<comment type="caution">
    <text evidence="2">The sequence shown here is derived from an EMBL/GenBank/DDBJ whole genome shotgun (WGS) entry which is preliminary data.</text>
</comment>
<organism evidence="2 3">
    <name type="scientific">Acuticoccus sediminis</name>
    <dbReference type="NCBI Taxonomy" id="2184697"/>
    <lineage>
        <taxon>Bacteria</taxon>
        <taxon>Pseudomonadati</taxon>
        <taxon>Pseudomonadota</taxon>
        <taxon>Alphaproteobacteria</taxon>
        <taxon>Hyphomicrobiales</taxon>
        <taxon>Amorphaceae</taxon>
        <taxon>Acuticoccus</taxon>
    </lineage>
</organism>
<sequence>MTVVALASVLAAPAAAQSGRFQMEPSGPNILRLDRETGEIASCSAGDSGWVCETLVPAKDAEAPATALLDENRRLKARVEVLERRLGQIAAIARGGAEIGANADGEAGPAPVATASPDDRIDVEKARRDIDDAVEVTGYALRSFRGLVDALTAGTN</sequence>